<feature type="region of interest" description="Disordered" evidence="1">
    <location>
        <begin position="66"/>
        <end position="95"/>
    </location>
</feature>
<proteinExistence type="predicted"/>
<feature type="region of interest" description="Disordered" evidence="1">
    <location>
        <begin position="28"/>
        <end position="49"/>
    </location>
</feature>
<name>A0AAN8FE39_TRICO</name>
<reference evidence="2 3" key="1">
    <citation type="submission" date="2019-10" db="EMBL/GenBank/DDBJ databases">
        <title>Assembly and Annotation for the nematode Trichostrongylus colubriformis.</title>
        <authorList>
            <person name="Martin J."/>
        </authorList>
    </citation>
    <scope>NUCLEOTIDE SEQUENCE [LARGE SCALE GENOMIC DNA]</scope>
    <source>
        <strain evidence="2">G859</strain>
        <tissue evidence="2">Whole worm</tissue>
    </source>
</reference>
<evidence type="ECO:0000313" key="3">
    <source>
        <dbReference type="Proteomes" id="UP001331761"/>
    </source>
</evidence>
<comment type="caution">
    <text evidence="2">The sequence shown here is derived from an EMBL/GenBank/DDBJ whole genome shotgun (WGS) entry which is preliminary data.</text>
</comment>
<dbReference type="Proteomes" id="UP001331761">
    <property type="component" value="Unassembled WGS sequence"/>
</dbReference>
<accession>A0AAN8FE39</accession>
<keyword evidence="3" id="KW-1185">Reference proteome</keyword>
<feature type="non-terminal residue" evidence="2">
    <location>
        <position position="358"/>
    </location>
</feature>
<dbReference type="AlphaFoldDB" id="A0AAN8FE39"/>
<dbReference type="EMBL" id="WIXE01009891">
    <property type="protein sequence ID" value="KAK5978036.1"/>
    <property type="molecule type" value="Genomic_DNA"/>
</dbReference>
<evidence type="ECO:0000256" key="1">
    <source>
        <dbReference type="SAM" id="MobiDB-lite"/>
    </source>
</evidence>
<sequence length="358" mass="40065">MDVPEDELMDRRKSVRFSSANQEFVFEKDRTMTSTAGESTGPVISDENVPIGLRNLRPGHFVSPSTQYKKDPLSASGHDNIKLSISPGTNATASKRDAKLRKLQELQQQREAMKVSKSALPTVPQPIDLAGTERSFLESSSMECAKLPNSQFGYSVPEPKFSDISSIQPSDATASSKTPKKLKNVVCSTPLRYVSPAMGVPASIMKSDENDVFCTRTRFQPAATVSSMVKEMVLACDEDYFMSRDERADRHMEAMSVWCNMILRSQYEDDEFDMGATKQEASKVLQDLLLKSTRSSSAVADKPFKYSDFLKRQKRDNIREKAIRLFNSTNVPERIRQAVNCRLFSVRAGCNVYSDLCT</sequence>
<evidence type="ECO:0000313" key="2">
    <source>
        <dbReference type="EMBL" id="KAK5978036.1"/>
    </source>
</evidence>
<protein>
    <submittedName>
        <fullName evidence="2">Uncharacterized protein</fullName>
    </submittedName>
</protein>
<gene>
    <name evidence="2" type="ORF">GCK32_013046</name>
</gene>
<organism evidence="2 3">
    <name type="scientific">Trichostrongylus colubriformis</name>
    <name type="common">Black scour worm</name>
    <dbReference type="NCBI Taxonomy" id="6319"/>
    <lineage>
        <taxon>Eukaryota</taxon>
        <taxon>Metazoa</taxon>
        <taxon>Ecdysozoa</taxon>
        <taxon>Nematoda</taxon>
        <taxon>Chromadorea</taxon>
        <taxon>Rhabditida</taxon>
        <taxon>Rhabditina</taxon>
        <taxon>Rhabditomorpha</taxon>
        <taxon>Strongyloidea</taxon>
        <taxon>Trichostrongylidae</taxon>
        <taxon>Trichostrongylus</taxon>
    </lineage>
</organism>